<evidence type="ECO:0000256" key="7">
    <source>
        <dbReference type="SAM" id="Phobius"/>
    </source>
</evidence>
<evidence type="ECO:0000313" key="10">
    <source>
        <dbReference type="Proteomes" id="UP000275401"/>
    </source>
</evidence>
<protein>
    <submittedName>
        <fullName evidence="9">ABC transporter permease</fullName>
    </submittedName>
</protein>
<dbReference type="InterPro" id="IPR003838">
    <property type="entry name" value="ABC3_permease_C"/>
</dbReference>
<feature type="non-terminal residue" evidence="9">
    <location>
        <position position="1"/>
    </location>
</feature>
<sequence length="305" mass="30903">GAGEVLRGAARDELAPPQDEMTRWIGAQVLTAMTALSAFVTVLVVSSGFAFTVARRRRDLGLLRTIGATPRQLRRLLYGEALTVGAIGGAAGAPLGALLAPALAGVFVDAGFQPAGFEVRMRPWVLAATFALGLLVALAGVWSASRRAARIAPLEAMREAEVDSRAMTRRRWVTGTVAAALGLACAVGTAFAGPDAMVLLCLGAAMGLTTGLTLLIPALIGPVAGALTRPLARRPGAVALLVRANMVTAVRRTSATVAPVLATVAFATLITSAVQTTAAADVAGRAAAVRAGAAVVPRGTPGLSD</sequence>
<comment type="similarity">
    <text evidence="6">Belongs to the ABC-4 integral membrane protein family.</text>
</comment>
<dbReference type="GO" id="GO:0005886">
    <property type="term" value="C:plasma membrane"/>
    <property type="evidence" value="ECO:0007669"/>
    <property type="project" value="UniProtKB-SubCell"/>
</dbReference>
<keyword evidence="4 7" id="KW-1133">Transmembrane helix</keyword>
<keyword evidence="5 7" id="KW-0472">Membrane</keyword>
<evidence type="ECO:0000313" key="9">
    <source>
        <dbReference type="EMBL" id="RNG14503.1"/>
    </source>
</evidence>
<dbReference type="InterPro" id="IPR050250">
    <property type="entry name" value="Macrolide_Exporter_MacB"/>
</dbReference>
<evidence type="ECO:0000256" key="1">
    <source>
        <dbReference type="ARBA" id="ARBA00004651"/>
    </source>
</evidence>
<organism evidence="9 10">
    <name type="scientific">Streptomyces botrytidirepellens</name>
    <dbReference type="NCBI Taxonomy" id="2486417"/>
    <lineage>
        <taxon>Bacteria</taxon>
        <taxon>Bacillati</taxon>
        <taxon>Actinomycetota</taxon>
        <taxon>Actinomycetes</taxon>
        <taxon>Kitasatosporales</taxon>
        <taxon>Streptomycetaceae</taxon>
        <taxon>Streptomyces</taxon>
    </lineage>
</organism>
<evidence type="ECO:0000256" key="3">
    <source>
        <dbReference type="ARBA" id="ARBA00022692"/>
    </source>
</evidence>
<feature type="transmembrane region" description="Helical" evidence="7">
    <location>
        <begin position="81"/>
        <end position="104"/>
    </location>
</feature>
<feature type="transmembrane region" description="Helical" evidence="7">
    <location>
        <begin position="124"/>
        <end position="144"/>
    </location>
</feature>
<dbReference type="RefSeq" id="WP_148082070.1">
    <property type="nucleotide sequence ID" value="NZ_RIBZ01000414.1"/>
</dbReference>
<evidence type="ECO:0000259" key="8">
    <source>
        <dbReference type="Pfam" id="PF02687"/>
    </source>
</evidence>
<evidence type="ECO:0000256" key="4">
    <source>
        <dbReference type="ARBA" id="ARBA00022989"/>
    </source>
</evidence>
<keyword evidence="2" id="KW-1003">Cell membrane</keyword>
<dbReference type="EMBL" id="RIBZ01000414">
    <property type="protein sequence ID" value="RNG14503.1"/>
    <property type="molecule type" value="Genomic_DNA"/>
</dbReference>
<evidence type="ECO:0000256" key="6">
    <source>
        <dbReference type="ARBA" id="ARBA00038076"/>
    </source>
</evidence>
<dbReference type="PANTHER" id="PTHR30572">
    <property type="entry name" value="MEMBRANE COMPONENT OF TRANSPORTER-RELATED"/>
    <property type="match status" value="1"/>
</dbReference>
<dbReference type="Proteomes" id="UP000275401">
    <property type="component" value="Unassembled WGS sequence"/>
</dbReference>
<gene>
    <name evidence="9" type="ORF">EEJ42_31260</name>
</gene>
<feature type="transmembrane region" description="Helical" evidence="7">
    <location>
        <begin position="197"/>
        <end position="224"/>
    </location>
</feature>
<evidence type="ECO:0000256" key="5">
    <source>
        <dbReference type="ARBA" id="ARBA00023136"/>
    </source>
</evidence>
<keyword evidence="10" id="KW-1185">Reference proteome</keyword>
<accession>A0A3M8VF08</accession>
<comment type="caution">
    <text evidence="9">The sequence shown here is derived from an EMBL/GenBank/DDBJ whole genome shotgun (WGS) entry which is preliminary data.</text>
</comment>
<feature type="domain" description="ABC3 transporter permease C-terminal" evidence="8">
    <location>
        <begin position="33"/>
        <end position="153"/>
    </location>
</feature>
<proteinExistence type="inferred from homology"/>
<dbReference type="GO" id="GO:0022857">
    <property type="term" value="F:transmembrane transporter activity"/>
    <property type="evidence" value="ECO:0007669"/>
    <property type="project" value="TreeGrafter"/>
</dbReference>
<feature type="transmembrane region" description="Helical" evidence="7">
    <location>
        <begin position="172"/>
        <end position="191"/>
    </location>
</feature>
<reference evidence="9 10" key="1">
    <citation type="submission" date="2018-11" db="EMBL/GenBank/DDBJ databases">
        <title>The Potential of Streptomyces as Biocontrol Agents against the Tomato grey mould, Botrytis cinerea (Gray mold) Frontiers in Microbiology.</title>
        <authorList>
            <person name="Li D."/>
        </authorList>
    </citation>
    <scope>NUCLEOTIDE SEQUENCE [LARGE SCALE GENOMIC DNA]</scope>
    <source>
        <strain evidence="9 10">NEAU-LD23</strain>
    </source>
</reference>
<feature type="non-terminal residue" evidence="9">
    <location>
        <position position="305"/>
    </location>
</feature>
<dbReference type="Pfam" id="PF02687">
    <property type="entry name" value="FtsX"/>
    <property type="match status" value="1"/>
</dbReference>
<keyword evidence="3 7" id="KW-0812">Transmembrane</keyword>
<comment type="subcellular location">
    <subcellularLocation>
        <location evidence="1">Cell membrane</location>
        <topology evidence="1">Multi-pass membrane protein</topology>
    </subcellularLocation>
</comment>
<feature type="transmembrane region" description="Helical" evidence="7">
    <location>
        <begin position="29"/>
        <end position="54"/>
    </location>
</feature>
<dbReference type="AlphaFoldDB" id="A0A3M8VF08"/>
<dbReference type="PANTHER" id="PTHR30572:SF4">
    <property type="entry name" value="ABC TRANSPORTER PERMEASE YTRF"/>
    <property type="match status" value="1"/>
</dbReference>
<evidence type="ECO:0000256" key="2">
    <source>
        <dbReference type="ARBA" id="ARBA00022475"/>
    </source>
</evidence>
<name>A0A3M8VF08_9ACTN</name>